<organism evidence="2 3">
    <name type="scientific">Lophium mytilinum</name>
    <dbReference type="NCBI Taxonomy" id="390894"/>
    <lineage>
        <taxon>Eukaryota</taxon>
        <taxon>Fungi</taxon>
        <taxon>Dikarya</taxon>
        <taxon>Ascomycota</taxon>
        <taxon>Pezizomycotina</taxon>
        <taxon>Dothideomycetes</taxon>
        <taxon>Pleosporomycetidae</taxon>
        <taxon>Mytilinidiales</taxon>
        <taxon>Mytilinidiaceae</taxon>
        <taxon>Lophium</taxon>
    </lineage>
</organism>
<dbReference type="AlphaFoldDB" id="A0A6A6QMP7"/>
<dbReference type="PANTHER" id="PTHR38048">
    <property type="entry name" value="EXPRESSED PROTEIN"/>
    <property type="match status" value="1"/>
</dbReference>
<dbReference type="PANTHER" id="PTHR38048:SF2">
    <property type="entry name" value="HEMERYTHRIN-LIKE DOMAIN-CONTAINING PROTEIN"/>
    <property type="match status" value="1"/>
</dbReference>
<accession>A0A6A6QMP7</accession>
<dbReference type="EMBL" id="MU004192">
    <property type="protein sequence ID" value="KAF2493542.1"/>
    <property type="molecule type" value="Genomic_DNA"/>
</dbReference>
<name>A0A6A6QMP7_9PEZI</name>
<gene>
    <name evidence="2" type="ORF">BU16DRAFT_528825</name>
</gene>
<keyword evidence="3" id="KW-1185">Reference proteome</keyword>
<feature type="domain" description="Hemerythrin-like" evidence="1">
    <location>
        <begin position="39"/>
        <end position="157"/>
    </location>
</feature>
<evidence type="ECO:0000313" key="3">
    <source>
        <dbReference type="Proteomes" id="UP000799750"/>
    </source>
</evidence>
<reference evidence="2" key="1">
    <citation type="journal article" date="2020" name="Stud. Mycol.">
        <title>101 Dothideomycetes genomes: a test case for predicting lifestyles and emergence of pathogens.</title>
        <authorList>
            <person name="Haridas S."/>
            <person name="Albert R."/>
            <person name="Binder M."/>
            <person name="Bloem J."/>
            <person name="Labutti K."/>
            <person name="Salamov A."/>
            <person name="Andreopoulos B."/>
            <person name="Baker S."/>
            <person name="Barry K."/>
            <person name="Bills G."/>
            <person name="Bluhm B."/>
            <person name="Cannon C."/>
            <person name="Castanera R."/>
            <person name="Culley D."/>
            <person name="Daum C."/>
            <person name="Ezra D."/>
            <person name="Gonzalez J."/>
            <person name="Henrissat B."/>
            <person name="Kuo A."/>
            <person name="Liang C."/>
            <person name="Lipzen A."/>
            <person name="Lutzoni F."/>
            <person name="Magnuson J."/>
            <person name="Mondo S."/>
            <person name="Nolan M."/>
            <person name="Ohm R."/>
            <person name="Pangilinan J."/>
            <person name="Park H.-J."/>
            <person name="Ramirez L."/>
            <person name="Alfaro M."/>
            <person name="Sun H."/>
            <person name="Tritt A."/>
            <person name="Yoshinaga Y."/>
            <person name="Zwiers L.-H."/>
            <person name="Turgeon B."/>
            <person name="Goodwin S."/>
            <person name="Spatafora J."/>
            <person name="Crous P."/>
            <person name="Grigoriev I."/>
        </authorList>
    </citation>
    <scope>NUCLEOTIDE SEQUENCE</scope>
    <source>
        <strain evidence="2">CBS 269.34</strain>
    </source>
</reference>
<dbReference type="Pfam" id="PF01814">
    <property type="entry name" value="Hemerythrin"/>
    <property type="match status" value="1"/>
</dbReference>
<sequence length="262" mass="29348">MAQKVQQPWADGPLKMVTTPMFETKKDDTFTIGASHMAVLHNAMLRGYNSIYLQAPHVKPEDYADFIGYSLTWFKFVKGHHDDEEANLFPKVVEVLGKEDGEIWGKTHGEHEAMLPGLAKFHEYLSTLPSPASFSATTLLSIMKEFEEPFDTHFHSEIASIASLGKFGDFPAAKPVFATWGKNSVKSAGYTDVVPFLFLNFDRTVEDGLWATWPPMPAPIRYMLVRVGGWWHGAWWKFASCDENGIPKTLYALGEKTEAVAG</sequence>
<dbReference type="Proteomes" id="UP000799750">
    <property type="component" value="Unassembled WGS sequence"/>
</dbReference>
<dbReference type="InterPro" id="IPR012312">
    <property type="entry name" value="Hemerythrin-like"/>
</dbReference>
<evidence type="ECO:0000313" key="2">
    <source>
        <dbReference type="EMBL" id="KAF2493542.1"/>
    </source>
</evidence>
<dbReference type="Gene3D" id="1.20.120.520">
    <property type="entry name" value="nmb1532 protein domain like"/>
    <property type="match status" value="1"/>
</dbReference>
<proteinExistence type="predicted"/>
<evidence type="ECO:0000259" key="1">
    <source>
        <dbReference type="Pfam" id="PF01814"/>
    </source>
</evidence>
<dbReference type="OrthoDB" id="58416at2759"/>
<dbReference type="InterPro" id="IPR053206">
    <property type="entry name" value="Dimeric_xanthone_biosynth"/>
</dbReference>
<protein>
    <recommendedName>
        <fullName evidence="1">Hemerythrin-like domain-containing protein</fullName>
    </recommendedName>
</protein>